<proteinExistence type="inferred from homology"/>
<gene>
    <name evidence="9" type="ORF">AVEN_129503_1</name>
</gene>
<dbReference type="Gene3D" id="1.10.100.10">
    <property type="entry name" value="Insulin-like"/>
    <property type="match status" value="1"/>
</dbReference>
<dbReference type="InterPro" id="IPR016179">
    <property type="entry name" value="Insulin-like"/>
</dbReference>
<dbReference type="PRINTS" id="PR00276">
    <property type="entry name" value="INSULINFAMLY"/>
</dbReference>
<sequence>MLAVFVVLLVCVGCAVGNAEGTVQACGRNLSQLLSFVCNGIYGEPSGAKRSANGLMFDHNIVKPEEYILGRQLRVQRGVADECCHRSCSFSTLQSYCGTGRK</sequence>
<organism evidence="9 10">
    <name type="scientific">Araneus ventricosus</name>
    <name type="common">Orbweaver spider</name>
    <name type="synonym">Epeira ventricosa</name>
    <dbReference type="NCBI Taxonomy" id="182803"/>
    <lineage>
        <taxon>Eukaryota</taxon>
        <taxon>Metazoa</taxon>
        <taxon>Ecdysozoa</taxon>
        <taxon>Arthropoda</taxon>
        <taxon>Chelicerata</taxon>
        <taxon>Arachnida</taxon>
        <taxon>Araneae</taxon>
        <taxon>Araneomorphae</taxon>
        <taxon>Entelegynae</taxon>
        <taxon>Araneoidea</taxon>
        <taxon>Araneidae</taxon>
        <taxon>Araneus</taxon>
    </lineage>
</organism>
<dbReference type="PANTHER" id="PTHR13647">
    <property type="entry name" value="INSULIN-LIKE PEPTIDE 2-RELATED"/>
    <property type="match status" value="1"/>
</dbReference>
<dbReference type="AlphaFoldDB" id="A0A4Y2PNT2"/>
<dbReference type="SMART" id="SM00078">
    <property type="entry name" value="IlGF"/>
    <property type="match status" value="1"/>
</dbReference>
<keyword evidence="4 7" id="KW-0732">Signal</keyword>
<dbReference type="InterPro" id="IPR022353">
    <property type="entry name" value="Insulin_CS"/>
</dbReference>
<dbReference type="EMBL" id="BGPR01011763">
    <property type="protein sequence ID" value="GBN52841.1"/>
    <property type="molecule type" value="Genomic_DNA"/>
</dbReference>
<dbReference type="Pfam" id="PF00049">
    <property type="entry name" value="Insulin"/>
    <property type="match status" value="1"/>
</dbReference>
<evidence type="ECO:0000256" key="4">
    <source>
        <dbReference type="ARBA" id="ARBA00022729"/>
    </source>
</evidence>
<keyword evidence="3" id="KW-0165">Cleavage on pair of basic residues</keyword>
<keyword evidence="5" id="KW-1015">Disulfide bond</keyword>
<feature type="chain" id="PRO_5021354716" description="Insulin-like domain-containing protein" evidence="7">
    <location>
        <begin position="18"/>
        <end position="102"/>
    </location>
</feature>
<keyword evidence="6" id="KW-0964">Secreted</keyword>
<dbReference type="Proteomes" id="UP000499080">
    <property type="component" value="Unassembled WGS sequence"/>
</dbReference>
<evidence type="ECO:0000256" key="2">
    <source>
        <dbReference type="ARBA" id="ARBA00011207"/>
    </source>
</evidence>
<protein>
    <recommendedName>
        <fullName evidence="8">Insulin-like domain-containing protein</fullName>
    </recommendedName>
</protein>
<comment type="similarity">
    <text evidence="1 6">Belongs to the insulin family.</text>
</comment>
<name>A0A4Y2PNT2_ARAVE</name>
<dbReference type="PANTHER" id="PTHR13647:SF4">
    <property type="entry name" value="INSULIN-LIKE PEPTIDE 1-RELATED"/>
    <property type="match status" value="1"/>
</dbReference>
<accession>A0A4Y2PNT2</accession>
<evidence type="ECO:0000256" key="3">
    <source>
        <dbReference type="ARBA" id="ARBA00022685"/>
    </source>
</evidence>
<dbReference type="GO" id="GO:0005576">
    <property type="term" value="C:extracellular region"/>
    <property type="evidence" value="ECO:0007669"/>
    <property type="project" value="UniProtKB-SubCell"/>
</dbReference>
<evidence type="ECO:0000256" key="1">
    <source>
        <dbReference type="ARBA" id="ARBA00009034"/>
    </source>
</evidence>
<evidence type="ECO:0000256" key="5">
    <source>
        <dbReference type="ARBA" id="ARBA00023157"/>
    </source>
</evidence>
<dbReference type="SUPFAM" id="SSF56994">
    <property type="entry name" value="Insulin-like"/>
    <property type="match status" value="1"/>
</dbReference>
<dbReference type="InterPro" id="IPR036438">
    <property type="entry name" value="Insulin-like_sf"/>
</dbReference>
<reference evidence="9 10" key="1">
    <citation type="journal article" date="2019" name="Sci. Rep.">
        <title>Orb-weaving spider Araneus ventricosus genome elucidates the spidroin gene catalogue.</title>
        <authorList>
            <person name="Kono N."/>
            <person name="Nakamura H."/>
            <person name="Ohtoshi R."/>
            <person name="Moran D.A.P."/>
            <person name="Shinohara A."/>
            <person name="Yoshida Y."/>
            <person name="Fujiwara M."/>
            <person name="Mori M."/>
            <person name="Tomita M."/>
            <person name="Arakawa K."/>
        </authorList>
    </citation>
    <scope>NUCLEOTIDE SEQUENCE [LARGE SCALE GENOMIC DNA]</scope>
</reference>
<dbReference type="GO" id="GO:0005179">
    <property type="term" value="F:hormone activity"/>
    <property type="evidence" value="ECO:0007669"/>
    <property type="project" value="InterPro"/>
</dbReference>
<evidence type="ECO:0000313" key="9">
    <source>
        <dbReference type="EMBL" id="GBN52841.1"/>
    </source>
</evidence>
<evidence type="ECO:0000256" key="7">
    <source>
        <dbReference type="SAM" id="SignalP"/>
    </source>
</evidence>
<evidence type="ECO:0000259" key="8">
    <source>
        <dbReference type="SMART" id="SM00078"/>
    </source>
</evidence>
<dbReference type="OrthoDB" id="10019596at2759"/>
<evidence type="ECO:0000256" key="6">
    <source>
        <dbReference type="RuleBase" id="RU000406"/>
    </source>
</evidence>
<dbReference type="InterPro" id="IPR022352">
    <property type="entry name" value="Ins/IGF/rlx"/>
</dbReference>
<evidence type="ECO:0000313" key="10">
    <source>
        <dbReference type="Proteomes" id="UP000499080"/>
    </source>
</evidence>
<feature type="domain" description="Insulin-like" evidence="8">
    <location>
        <begin position="23"/>
        <end position="97"/>
    </location>
</feature>
<keyword evidence="10" id="KW-1185">Reference proteome</keyword>
<comment type="subunit">
    <text evidence="2">Heterodimer of a B chain and an A chain linked by two disulfide bonds.</text>
</comment>
<feature type="signal peptide" evidence="7">
    <location>
        <begin position="1"/>
        <end position="17"/>
    </location>
</feature>
<dbReference type="PROSITE" id="PS00262">
    <property type="entry name" value="INSULIN"/>
    <property type="match status" value="1"/>
</dbReference>
<comment type="caution">
    <text evidence="9">The sequence shown here is derived from an EMBL/GenBank/DDBJ whole genome shotgun (WGS) entry which is preliminary data.</text>
</comment>
<comment type="subcellular location">
    <subcellularLocation>
        <location evidence="6">Secreted</location>
    </subcellularLocation>
</comment>